<dbReference type="GO" id="GO:0005930">
    <property type="term" value="C:axoneme"/>
    <property type="evidence" value="ECO:0007669"/>
    <property type="project" value="TreeGrafter"/>
</dbReference>
<evidence type="ECO:0000256" key="3">
    <source>
        <dbReference type="ARBA" id="ARBA00022490"/>
    </source>
</evidence>
<dbReference type="GO" id="GO:0043014">
    <property type="term" value="F:alpha-tubulin binding"/>
    <property type="evidence" value="ECO:0007669"/>
    <property type="project" value="TreeGrafter"/>
</dbReference>
<evidence type="ECO:0000256" key="6">
    <source>
        <dbReference type="ARBA" id="ARBA00023273"/>
    </source>
</evidence>
<evidence type="ECO:0000256" key="7">
    <source>
        <dbReference type="SAM" id="MobiDB-lite"/>
    </source>
</evidence>
<keyword evidence="3" id="KW-0963">Cytoplasm</keyword>
<proteinExistence type="predicted"/>
<dbReference type="InterPro" id="IPR006602">
    <property type="entry name" value="DM10_dom"/>
</dbReference>
<dbReference type="GO" id="GO:0000281">
    <property type="term" value="P:mitotic cytokinesis"/>
    <property type="evidence" value="ECO:0007669"/>
    <property type="project" value="TreeGrafter"/>
</dbReference>
<dbReference type="InterPro" id="IPR040193">
    <property type="entry name" value="EFHC1/EFHC2/EFHB"/>
</dbReference>
<accession>A0A7S3JE10</accession>
<feature type="domain" description="DM10" evidence="8">
    <location>
        <begin position="413"/>
        <end position="514"/>
    </location>
</feature>
<protein>
    <recommendedName>
        <fullName evidence="8">DM10 domain-containing protein</fullName>
    </recommendedName>
</protein>
<evidence type="ECO:0000256" key="4">
    <source>
        <dbReference type="ARBA" id="ARBA00022737"/>
    </source>
</evidence>
<dbReference type="GO" id="GO:0072686">
    <property type="term" value="C:mitotic spindle"/>
    <property type="evidence" value="ECO:0007669"/>
    <property type="project" value="TreeGrafter"/>
</dbReference>
<comment type="subcellular location">
    <subcellularLocation>
        <location evidence="1">Cell projection</location>
        <location evidence="1">Cilium</location>
    </subcellularLocation>
    <subcellularLocation>
        <location evidence="2">Cytoplasm</location>
        <location evidence="2">Cytoskeleton</location>
    </subcellularLocation>
</comment>
<keyword evidence="4" id="KW-0677">Repeat</keyword>
<dbReference type="PANTHER" id="PTHR12086">
    <property type="entry name" value="EF-HAND DOMAIN C-TERMINAL CONTAINING PROTEIN"/>
    <property type="match status" value="1"/>
</dbReference>
<dbReference type="GO" id="GO:0007052">
    <property type="term" value="P:mitotic spindle organization"/>
    <property type="evidence" value="ECO:0007669"/>
    <property type="project" value="TreeGrafter"/>
</dbReference>
<evidence type="ECO:0000256" key="2">
    <source>
        <dbReference type="ARBA" id="ARBA00004245"/>
    </source>
</evidence>
<evidence type="ECO:0000256" key="1">
    <source>
        <dbReference type="ARBA" id="ARBA00004138"/>
    </source>
</evidence>
<feature type="domain" description="DM10" evidence="8">
    <location>
        <begin position="252"/>
        <end position="356"/>
    </location>
</feature>
<evidence type="ECO:0000259" key="8">
    <source>
        <dbReference type="PROSITE" id="PS51336"/>
    </source>
</evidence>
<name>A0A7S3JE10_9SPIT</name>
<reference evidence="9" key="1">
    <citation type="submission" date="2021-01" db="EMBL/GenBank/DDBJ databases">
        <authorList>
            <person name="Corre E."/>
            <person name="Pelletier E."/>
            <person name="Niang G."/>
            <person name="Scheremetjew M."/>
            <person name="Finn R."/>
            <person name="Kale V."/>
            <person name="Holt S."/>
            <person name="Cochrane G."/>
            <person name="Meng A."/>
            <person name="Brown T."/>
            <person name="Cohen L."/>
        </authorList>
    </citation>
    <scope>NUCLEOTIDE SEQUENCE</scope>
    <source>
        <strain evidence="9">FSP1.4</strain>
    </source>
</reference>
<dbReference type="Pfam" id="PF06565">
    <property type="entry name" value="DM10_dom"/>
    <property type="match status" value="3"/>
</dbReference>
<keyword evidence="5" id="KW-0206">Cytoskeleton</keyword>
<feature type="domain" description="DM10" evidence="8">
    <location>
        <begin position="91"/>
        <end position="200"/>
    </location>
</feature>
<sequence length="516" mass="59292">MASNFPKLPGYAPLHDPTAVDWKKTSHVKLDKNRNANNKEVPLYALPRPPKVDYAPEKTKDSKSFSQSVYANPFGTGDIQEQFEPTFVKLDKQVLRFTGYFKEHVVESSLENWRLRQVNIFYYLEDSTVMITEKKQVNSGTPQGTFLKRQMVLKSGMPIGSQTALDTDDFRVGEAVNIYGRNYMLVDADAYTREFYANLGQEQGEAIPIPEDSFTKSQVKPKPKKDKAMLDYLEHTLGGGKVKSQKQFLDNDRKVLRFYTYSDDEPFIIHYYLADDTIEIRELNFANSGKHNFSLLLRRQKLPKSFSVGQPGLDTNAESYLTEDDIKPGEPIIAFGRVFKITGVDEFTHNFYKENYKAYFPTGSISESKPPEQVPLVIPEYNGFGDEEDTLGYVKKLIPPKPKKDFFKYVDKDKQILRFTARFNTQVPEDVDRRFIISFYLADDTLGIFEPAQKNSGIVEGKFLERRKYKNKHNKDNFITPSDLAIGGDVVINSYSFHILSADEYTEGYLKEHMFD</sequence>
<gene>
    <name evidence="9" type="ORF">EHAR0213_LOCUS9367</name>
</gene>
<dbReference type="PANTHER" id="PTHR12086:SF9">
    <property type="entry name" value="EF-HAND DOMAIN-CONTAINING PROTEIN 1"/>
    <property type="match status" value="1"/>
</dbReference>
<dbReference type="PROSITE" id="PS51336">
    <property type="entry name" value="DM10"/>
    <property type="match status" value="3"/>
</dbReference>
<feature type="compositionally biased region" description="Basic and acidic residues" evidence="7">
    <location>
        <begin position="50"/>
        <end position="60"/>
    </location>
</feature>
<keyword evidence="6" id="KW-0966">Cell projection</keyword>
<evidence type="ECO:0000313" key="9">
    <source>
        <dbReference type="EMBL" id="CAE0350453.1"/>
    </source>
</evidence>
<dbReference type="GO" id="GO:0060285">
    <property type="term" value="P:cilium-dependent cell motility"/>
    <property type="evidence" value="ECO:0007669"/>
    <property type="project" value="TreeGrafter"/>
</dbReference>
<feature type="region of interest" description="Disordered" evidence="7">
    <location>
        <begin position="26"/>
        <end position="60"/>
    </location>
</feature>
<dbReference type="FunFam" id="2.30.29.170:FF:000004">
    <property type="entry name" value="EF-hand domain containing 2"/>
    <property type="match status" value="2"/>
</dbReference>
<evidence type="ECO:0000256" key="5">
    <source>
        <dbReference type="ARBA" id="ARBA00023212"/>
    </source>
</evidence>
<organism evidence="9">
    <name type="scientific">Euplotes harpa</name>
    <dbReference type="NCBI Taxonomy" id="151035"/>
    <lineage>
        <taxon>Eukaryota</taxon>
        <taxon>Sar</taxon>
        <taxon>Alveolata</taxon>
        <taxon>Ciliophora</taxon>
        <taxon>Intramacronucleata</taxon>
        <taxon>Spirotrichea</taxon>
        <taxon>Hypotrichia</taxon>
        <taxon>Euplotida</taxon>
        <taxon>Euplotidae</taxon>
        <taxon>Euplotes</taxon>
    </lineage>
</organism>
<dbReference type="SMART" id="SM00676">
    <property type="entry name" value="DM10"/>
    <property type="match status" value="3"/>
</dbReference>
<dbReference type="EMBL" id="HBII01022558">
    <property type="protein sequence ID" value="CAE0350453.1"/>
    <property type="molecule type" value="Transcribed_RNA"/>
</dbReference>
<dbReference type="AlphaFoldDB" id="A0A7S3JE10"/>
<dbReference type="Gene3D" id="2.30.29.170">
    <property type="match status" value="3"/>
</dbReference>